<dbReference type="EMBL" id="PQWB01000049">
    <property type="protein sequence ID" value="POZ61661.1"/>
    <property type="molecule type" value="Genomic_DNA"/>
</dbReference>
<reference evidence="3" key="1">
    <citation type="submission" date="2018-02" db="EMBL/GenBank/DDBJ databases">
        <authorList>
            <person name="O'Hara-Hanley K."/>
            <person name="Soby S."/>
        </authorList>
    </citation>
    <scope>NUCLEOTIDE SEQUENCE [LARGE SCALE GENOMIC DNA]</scope>
    <source>
        <strain evidence="3">MWU14-2602</strain>
    </source>
</reference>
<dbReference type="RefSeq" id="WP_103903076.1">
    <property type="nucleotide sequence ID" value="NZ_PQWB01000049.1"/>
</dbReference>
<name>A0A2S5DF77_9NEIS</name>
<organism evidence="2 3">
    <name type="scientific">Chromobacterium alticapitis</name>
    <dbReference type="NCBI Taxonomy" id="2073169"/>
    <lineage>
        <taxon>Bacteria</taxon>
        <taxon>Pseudomonadati</taxon>
        <taxon>Pseudomonadota</taxon>
        <taxon>Betaproteobacteria</taxon>
        <taxon>Neisseriales</taxon>
        <taxon>Chromobacteriaceae</taxon>
        <taxon>Chromobacterium</taxon>
    </lineage>
</organism>
<dbReference type="Pfam" id="PF06980">
    <property type="entry name" value="DUF1302"/>
    <property type="match status" value="1"/>
</dbReference>
<gene>
    <name evidence="2" type="ORF">C2I19_12770</name>
</gene>
<keyword evidence="3" id="KW-1185">Reference proteome</keyword>
<comment type="caution">
    <text evidence="2">The sequence shown here is derived from an EMBL/GenBank/DDBJ whole genome shotgun (WGS) entry which is preliminary data.</text>
</comment>
<dbReference type="AlphaFoldDB" id="A0A2S5DF77"/>
<feature type="chain" id="PRO_5015584407" evidence="1">
    <location>
        <begin position="26"/>
        <end position="604"/>
    </location>
</feature>
<evidence type="ECO:0000313" key="2">
    <source>
        <dbReference type="EMBL" id="POZ61661.1"/>
    </source>
</evidence>
<protein>
    <submittedName>
        <fullName evidence="2">DUF1302 domain-containing protein</fullName>
    </submittedName>
</protein>
<sequence>MRSWRAGLLRHGAAALLCLCGGARAGEIVSGDRPSGLGDGVAHALDGGWTALWQGALGAGNVWRADPPSPGLTSGAGMASRNDGDLNYGKGDTVSRSVDAYLQLRLTQGDHGAQLSVKAWYDQALADEPAPHGNVANGYRPGPLSDAGFAPLSRFGNVVASDAYVFGSLALAQRPLRWRLGQQIIPWAAPTSYGGGLQQVNAVDYAATLRAGAPGDSANTPAPALYGQWQASGRLSVDGFYQFAFRSNGYPGCGAFYSINDYLQPGCDKLTLNGGLLTLLDRKPVSTTDAQSVANPLDYIARADDIRPSKGQYGVGWRYLLPQAGALGLFYADFTSRSPLVQVLKTGPGIVLTGPGGAPIAPAGEYREAFLSNRRLFAVNLTRDSGGGARLYLEYSLQPKRALAWNGTDFLNGALAGIGPLAYLNHLSSGAVMRGYDEFRVSQWLASASRPLPQPLGRQATLEVQFALRQVSGLPDPSVMRYGRLGFGMAPSAAYPACSSGAASCALDGFVTATAWGWRLKYQNRYRLSAGAWEWRPYLSYAQDVSGYSDDGQFSAGRHTAAMGLGLAWSKNSLLDLRYVRTGGGDYNLLQDRSTFSLSVQSRF</sequence>
<evidence type="ECO:0000313" key="3">
    <source>
        <dbReference type="Proteomes" id="UP000237082"/>
    </source>
</evidence>
<accession>A0A2S5DF77</accession>
<dbReference type="Proteomes" id="UP000237082">
    <property type="component" value="Unassembled WGS sequence"/>
</dbReference>
<dbReference type="OrthoDB" id="8522166at2"/>
<dbReference type="InterPro" id="IPR010727">
    <property type="entry name" value="DUF1302"/>
</dbReference>
<proteinExistence type="predicted"/>
<keyword evidence="1" id="KW-0732">Signal</keyword>
<feature type="signal peptide" evidence="1">
    <location>
        <begin position="1"/>
        <end position="25"/>
    </location>
</feature>
<evidence type="ECO:0000256" key="1">
    <source>
        <dbReference type="SAM" id="SignalP"/>
    </source>
</evidence>